<name>A0A9P5PM32_9AGAR</name>
<keyword evidence="6" id="KW-0732">Signal</keyword>
<dbReference type="InterPro" id="IPR021109">
    <property type="entry name" value="Peptidase_aspartic_dom_sf"/>
</dbReference>
<dbReference type="Pfam" id="PF00026">
    <property type="entry name" value="Asp"/>
    <property type="match status" value="1"/>
</dbReference>
<dbReference type="PRINTS" id="PR00792">
    <property type="entry name" value="PEPSIN"/>
</dbReference>
<gene>
    <name evidence="8" type="ORF">BDP27DRAFT_1393678</name>
</gene>
<dbReference type="FunFam" id="2.40.70.10:FF:000008">
    <property type="entry name" value="Cathepsin D"/>
    <property type="match status" value="1"/>
</dbReference>
<feature type="disulfide bond" evidence="4">
    <location>
        <begin position="144"/>
        <end position="149"/>
    </location>
</feature>
<evidence type="ECO:0000256" key="3">
    <source>
        <dbReference type="PIRSR" id="PIRSR601461-1"/>
    </source>
</evidence>
<keyword evidence="5" id="KW-0378">Hydrolase</keyword>
<feature type="active site" evidence="3">
    <location>
        <position position="131"/>
    </location>
</feature>
<dbReference type="AlphaFoldDB" id="A0A9P5PM32"/>
<evidence type="ECO:0000256" key="6">
    <source>
        <dbReference type="SAM" id="SignalP"/>
    </source>
</evidence>
<dbReference type="InterPro" id="IPR001969">
    <property type="entry name" value="Aspartic_peptidase_AS"/>
</dbReference>
<evidence type="ECO:0000256" key="5">
    <source>
        <dbReference type="RuleBase" id="RU000454"/>
    </source>
</evidence>
<dbReference type="GO" id="GO:0006508">
    <property type="term" value="P:proteolysis"/>
    <property type="evidence" value="ECO:0007669"/>
    <property type="project" value="UniProtKB-KW"/>
</dbReference>
<keyword evidence="9" id="KW-1185">Reference proteome</keyword>
<feature type="signal peptide" evidence="6">
    <location>
        <begin position="1"/>
        <end position="19"/>
    </location>
</feature>
<feature type="chain" id="PRO_5040488200" evidence="6">
    <location>
        <begin position="20"/>
        <end position="424"/>
    </location>
</feature>
<evidence type="ECO:0000313" key="8">
    <source>
        <dbReference type="EMBL" id="KAF9065022.1"/>
    </source>
</evidence>
<feature type="domain" description="Peptidase A1" evidence="7">
    <location>
        <begin position="113"/>
        <end position="421"/>
    </location>
</feature>
<dbReference type="PROSITE" id="PS51767">
    <property type="entry name" value="PEPTIDASE_A1"/>
    <property type="match status" value="1"/>
</dbReference>
<proteinExistence type="inferred from homology"/>
<reference evidence="8" key="1">
    <citation type="submission" date="2020-11" db="EMBL/GenBank/DDBJ databases">
        <authorList>
            <consortium name="DOE Joint Genome Institute"/>
            <person name="Ahrendt S."/>
            <person name="Riley R."/>
            <person name="Andreopoulos W."/>
            <person name="Labutti K."/>
            <person name="Pangilinan J."/>
            <person name="Ruiz-Duenas F.J."/>
            <person name="Barrasa J.M."/>
            <person name="Sanchez-Garcia M."/>
            <person name="Camarero S."/>
            <person name="Miyauchi S."/>
            <person name="Serrano A."/>
            <person name="Linde D."/>
            <person name="Babiker R."/>
            <person name="Drula E."/>
            <person name="Ayuso-Fernandez I."/>
            <person name="Pacheco R."/>
            <person name="Padilla G."/>
            <person name="Ferreira P."/>
            <person name="Barriuso J."/>
            <person name="Kellner H."/>
            <person name="Castanera R."/>
            <person name="Alfaro M."/>
            <person name="Ramirez L."/>
            <person name="Pisabarro A.G."/>
            <person name="Kuo A."/>
            <person name="Tritt A."/>
            <person name="Lipzen A."/>
            <person name="He G."/>
            <person name="Yan M."/>
            <person name="Ng V."/>
            <person name="Cullen D."/>
            <person name="Martin F."/>
            <person name="Rosso M.-N."/>
            <person name="Henrissat B."/>
            <person name="Hibbett D."/>
            <person name="Martinez A.T."/>
            <person name="Grigoriev I.V."/>
        </authorList>
    </citation>
    <scope>NUCLEOTIDE SEQUENCE</scope>
    <source>
        <strain evidence="8">AH 40177</strain>
    </source>
</reference>
<comment type="caution">
    <text evidence="8">The sequence shown here is derived from an EMBL/GenBank/DDBJ whole genome shotgun (WGS) entry which is preliminary data.</text>
</comment>
<evidence type="ECO:0000256" key="4">
    <source>
        <dbReference type="PIRSR" id="PIRSR601461-2"/>
    </source>
</evidence>
<dbReference type="Proteomes" id="UP000772434">
    <property type="component" value="Unassembled WGS sequence"/>
</dbReference>
<dbReference type="PANTHER" id="PTHR47966:SF51">
    <property type="entry name" value="BETA-SITE APP-CLEAVING ENZYME, ISOFORM A-RELATED"/>
    <property type="match status" value="1"/>
</dbReference>
<organism evidence="8 9">
    <name type="scientific">Rhodocollybia butyracea</name>
    <dbReference type="NCBI Taxonomy" id="206335"/>
    <lineage>
        <taxon>Eukaryota</taxon>
        <taxon>Fungi</taxon>
        <taxon>Dikarya</taxon>
        <taxon>Basidiomycota</taxon>
        <taxon>Agaricomycotina</taxon>
        <taxon>Agaricomycetes</taxon>
        <taxon>Agaricomycetidae</taxon>
        <taxon>Agaricales</taxon>
        <taxon>Marasmiineae</taxon>
        <taxon>Omphalotaceae</taxon>
        <taxon>Rhodocollybia</taxon>
    </lineage>
</organism>
<dbReference type="InterPro" id="IPR033121">
    <property type="entry name" value="PEPTIDASE_A1"/>
</dbReference>
<evidence type="ECO:0000256" key="1">
    <source>
        <dbReference type="ARBA" id="ARBA00007447"/>
    </source>
</evidence>
<dbReference type="InterPro" id="IPR034164">
    <property type="entry name" value="Pepsin-like_dom"/>
</dbReference>
<dbReference type="EMBL" id="JADNRY010000110">
    <property type="protein sequence ID" value="KAF9065022.1"/>
    <property type="molecule type" value="Genomic_DNA"/>
</dbReference>
<evidence type="ECO:0000256" key="2">
    <source>
        <dbReference type="ARBA" id="ARBA00022750"/>
    </source>
</evidence>
<keyword evidence="4" id="KW-1015">Disulfide bond</keyword>
<evidence type="ECO:0000313" key="9">
    <source>
        <dbReference type="Proteomes" id="UP000772434"/>
    </source>
</evidence>
<accession>A0A9P5PM32</accession>
<feature type="active site" evidence="3">
    <location>
        <position position="310"/>
    </location>
</feature>
<comment type="similarity">
    <text evidence="1 5">Belongs to the peptidase A1 family.</text>
</comment>
<keyword evidence="2 5" id="KW-0064">Aspartyl protease</keyword>
<dbReference type="CDD" id="cd05471">
    <property type="entry name" value="pepsin_like"/>
    <property type="match status" value="1"/>
</dbReference>
<dbReference type="PROSITE" id="PS00141">
    <property type="entry name" value="ASP_PROTEASE"/>
    <property type="match status" value="1"/>
</dbReference>
<dbReference type="OrthoDB" id="15189at2759"/>
<sequence>MFCKASLLSSVTLAMLAAGTPLLQQPPRGAIALPKRSTLTKADGTFDYDKAVAQGVATQNKHRQNLINLQSNTGSLPQGWEIKPVASLPSSIQARFVKRQAESLTDQENDEEWTGSISIGTPSQNFVIDFDTGSSDLWVPSSACTSSTCSTKSTYKASASSTSTEKSGSFSIQYGDGSTVSGPVYEDTVTVAGVTVTNQTFSPVTTLSSGFSGDPTDGILGLAFPAISNLNADPFFVTANSQGAVTSNEFAFYLASSGSELFLGGTNSDLFSGSIEFHDVDTSTGFWQITGASIASGSTTAVSNFETIIDSGTTIMYGPPDAVKDFYNKVSGAKLFDSSEGFYSFPCDSVPEVSFSWGGKSYAVTSNNFNLGQTETGSSTCVGALAAQDLGLGSNTWLLGDSFMKNVYTVFSFEQTAVGFASLA</sequence>
<dbReference type="PANTHER" id="PTHR47966">
    <property type="entry name" value="BETA-SITE APP-CLEAVING ENZYME, ISOFORM A-RELATED"/>
    <property type="match status" value="1"/>
</dbReference>
<protein>
    <submittedName>
        <fullName evidence="8">Acid protease</fullName>
    </submittedName>
</protein>
<dbReference type="Gene3D" id="2.40.70.10">
    <property type="entry name" value="Acid Proteases"/>
    <property type="match status" value="2"/>
</dbReference>
<dbReference type="GO" id="GO:0004190">
    <property type="term" value="F:aspartic-type endopeptidase activity"/>
    <property type="evidence" value="ECO:0007669"/>
    <property type="project" value="UniProtKB-KW"/>
</dbReference>
<dbReference type="SUPFAM" id="SSF50630">
    <property type="entry name" value="Acid proteases"/>
    <property type="match status" value="1"/>
</dbReference>
<dbReference type="InterPro" id="IPR001461">
    <property type="entry name" value="Aspartic_peptidase_A1"/>
</dbReference>
<keyword evidence="5 8" id="KW-0645">Protease</keyword>
<evidence type="ECO:0000259" key="7">
    <source>
        <dbReference type="PROSITE" id="PS51767"/>
    </source>
</evidence>